<dbReference type="InterPro" id="IPR032675">
    <property type="entry name" value="LRR_dom_sf"/>
</dbReference>
<evidence type="ECO:0000313" key="2">
    <source>
        <dbReference type="Proteomes" id="UP000005306"/>
    </source>
</evidence>
<sequence>MKKTRDPYPITDVYFLEMNAVDAATVTVGDLCERLSNDFDTGSDAPSVKEVVNQFKKTDATKFNSISFGNGADGGYSVYVGVDSKNRIRKIFADATVAEYRQHPKERQSYLSHWWDKEDYNDQFFSKLKENRIKLFDLNSKSGLIAVGDFGGPLRSLLGVNNNTLDENGDLNEIIKLDYFKKDGVFQNTSPVFCVKFYYGLINKPESSGFSSSVIHKKVEPHKKTVDYSYAELFNNQLNENCYPTKYIFEDYLDKKDEFEFSANSEFNLKIKENAKLSGEYLSNRLPKAIQILKKQSKILFKENFKEAFNIRKKQFEDFIIGIIKDLEPQELDLPTFGRKPKKREISEMKLEIFTDLISAGEAKLFDGYKFKKDVDFSLTKIIFPVNKGSYPVYLHTYPDESFDNGEGDEFAYVKIVVEGIKGCYLNKSDEGKLIANKFNKESSYLRNIVDKKLKYAQIDKIDLRDTKTLKEIEKLKDIEQLVLANMKYIKDWTPLSKLKKLKHLHLDTCIIDWKTAISFFKNLYKLPNLERLTLNADSYLRSPPINDFPKNLYPKKLKDFEIIVPKEVKEDKPKDEFINHKGYAGSYDDLYFMHRILQVDDFPNFEKIKTFEKLRYYNYFTKNNQEGGVISRLVNGYTDFNTFKKLKKLKDIWVYGYDFKKKEELKNTSFLQVAKEILKHKKLKINGISEKTFKSL</sequence>
<organism evidence="1 2">
    <name type="scientific">Pelagibacter ubique (strain HTCC1002)</name>
    <dbReference type="NCBI Taxonomy" id="314261"/>
    <lineage>
        <taxon>Bacteria</taxon>
        <taxon>Pseudomonadati</taxon>
        <taxon>Pseudomonadota</taxon>
        <taxon>Alphaproteobacteria</taxon>
        <taxon>Candidatus Pelagibacterales</taxon>
        <taxon>Candidatus Pelagibacteraceae</taxon>
        <taxon>Candidatus Pelagibacter</taxon>
    </lineage>
</organism>
<evidence type="ECO:0000313" key="1">
    <source>
        <dbReference type="EMBL" id="EAS84174.1"/>
    </source>
</evidence>
<dbReference type="Gene3D" id="3.80.10.10">
    <property type="entry name" value="Ribonuclease Inhibitor"/>
    <property type="match status" value="1"/>
</dbReference>
<proteinExistence type="predicted"/>
<dbReference type="RefSeq" id="WP_006996761.1">
    <property type="nucleotide sequence ID" value="NZ_CH724130.1"/>
</dbReference>
<name>Q1UZL7_PELU1</name>
<reference evidence="1 2" key="1">
    <citation type="submission" date="2006-04" db="EMBL/GenBank/DDBJ databases">
        <authorList>
            <person name="Giovannoni S.J."/>
            <person name="Cho J.-C."/>
            <person name="Ferriera S."/>
            <person name="Johnson J."/>
            <person name="Kravitz S."/>
            <person name="Halpern A."/>
            <person name="Remington K."/>
            <person name="Beeson K."/>
            <person name="Tran B."/>
            <person name="Rogers Y.-H."/>
            <person name="Friedman R."/>
            <person name="Venter J.C."/>
        </authorList>
    </citation>
    <scope>NUCLEOTIDE SEQUENCE [LARGE SCALE GENOMIC DNA]</scope>
    <source>
        <strain evidence="1 2">HTCC1002</strain>
    </source>
</reference>
<gene>
    <name evidence="1" type="ORF">PU1002_00590</name>
</gene>
<dbReference type="SUPFAM" id="SSF52047">
    <property type="entry name" value="RNI-like"/>
    <property type="match status" value="1"/>
</dbReference>
<dbReference type="AlphaFoldDB" id="Q1UZL7"/>
<accession>Q1UZL7</accession>
<dbReference type="HOGENOM" id="CLU_396726_0_0_5"/>
<protein>
    <submittedName>
        <fullName evidence="1">Uncharacterized protein</fullName>
    </submittedName>
</protein>
<comment type="caution">
    <text evidence="1">The sequence shown here is derived from an EMBL/GenBank/DDBJ whole genome shotgun (WGS) entry which is preliminary data.</text>
</comment>
<dbReference type="EMBL" id="AAPV01000002">
    <property type="protein sequence ID" value="EAS84174.1"/>
    <property type="molecule type" value="Genomic_DNA"/>
</dbReference>
<dbReference type="Proteomes" id="UP000005306">
    <property type="component" value="Unassembled WGS sequence"/>
</dbReference>